<comment type="similarity">
    <text evidence="1">Belongs to the UPF0235 family.</text>
</comment>
<organism evidence="2 3">
    <name type="scientific">Candidatus Campbellbacteria bacterium RIFCSPLOWO2_02_35_12</name>
    <dbReference type="NCBI Taxonomy" id="1797580"/>
    <lineage>
        <taxon>Bacteria</taxon>
        <taxon>Candidatus Campbelliibacteriota</taxon>
    </lineage>
</organism>
<accession>A0A1F5EHW7</accession>
<dbReference type="Proteomes" id="UP000186029">
    <property type="component" value="Unassembled WGS sequence"/>
</dbReference>
<dbReference type="InterPro" id="IPR003746">
    <property type="entry name" value="DUF167"/>
</dbReference>
<reference evidence="2 3" key="1">
    <citation type="journal article" date="2016" name="Nat. Commun.">
        <title>Thousands of microbial genomes shed light on interconnected biogeochemical processes in an aquifer system.</title>
        <authorList>
            <person name="Anantharaman K."/>
            <person name="Brown C.T."/>
            <person name="Hug L.A."/>
            <person name="Sharon I."/>
            <person name="Castelle C.J."/>
            <person name="Probst A.J."/>
            <person name="Thomas B.C."/>
            <person name="Singh A."/>
            <person name="Wilkins M.J."/>
            <person name="Karaoz U."/>
            <person name="Brodie E.L."/>
            <person name="Williams K.H."/>
            <person name="Hubbard S.S."/>
            <person name="Banfield J.F."/>
        </authorList>
    </citation>
    <scope>NUCLEOTIDE SEQUENCE [LARGE SCALE GENOMIC DNA]</scope>
</reference>
<dbReference type="SMART" id="SM01152">
    <property type="entry name" value="DUF167"/>
    <property type="match status" value="1"/>
</dbReference>
<dbReference type="Gene3D" id="3.30.1200.10">
    <property type="entry name" value="YggU-like"/>
    <property type="match status" value="1"/>
</dbReference>
<evidence type="ECO:0008006" key="4">
    <source>
        <dbReference type="Google" id="ProtNLM"/>
    </source>
</evidence>
<name>A0A1F5EHW7_9BACT</name>
<dbReference type="NCBIfam" id="TIGR00251">
    <property type="entry name" value="DUF167 family protein"/>
    <property type="match status" value="1"/>
</dbReference>
<dbReference type="STRING" id="1797580.A2Z61_01800"/>
<gene>
    <name evidence="2" type="ORF">A2Z61_01800</name>
</gene>
<comment type="caution">
    <text evidence="2">The sequence shown here is derived from an EMBL/GenBank/DDBJ whole genome shotgun (WGS) entry which is preliminary data.</text>
</comment>
<dbReference type="InterPro" id="IPR036591">
    <property type="entry name" value="YggU-like_sf"/>
</dbReference>
<evidence type="ECO:0000256" key="1">
    <source>
        <dbReference type="ARBA" id="ARBA00010364"/>
    </source>
</evidence>
<protein>
    <recommendedName>
        <fullName evidence="4">YggU family protein</fullName>
    </recommendedName>
</protein>
<dbReference type="SUPFAM" id="SSF69786">
    <property type="entry name" value="YggU-like"/>
    <property type="match status" value="1"/>
</dbReference>
<dbReference type="Pfam" id="PF02594">
    <property type="entry name" value="DUF167"/>
    <property type="match status" value="1"/>
</dbReference>
<evidence type="ECO:0000313" key="2">
    <source>
        <dbReference type="EMBL" id="OGD66981.1"/>
    </source>
</evidence>
<dbReference type="EMBL" id="MFAC01000015">
    <property type="protein sequence ID" value="OGD66981.1"/>
    <property type="molecule type" value="Genomic_DNA"/>
</dbReference>
<dbReference type="AlphaFoldDB" id="A0A1F5EHW7"/>
<proteinExistence type="inferred from homology"/>
<sequence>MYIKIKVTADAKKEKFEQKSEDLFEIAVKEKAKQNMANERAREIVARHFGIIKEKVRIISGHRSPSKIISVDKI</sequence>
<evidence type="ECO:0000313" key="3">
    <source>
        <dbReference type="Proteomes" id="UP000186029"/>
    </source>
</evidence>